<reference evidence="2 3" key="1">
    <citation type="submission" date="2019-02" db="EMBL/GenBank/DDBJ databases">
        <title>Deep-cultivation of Planctomycetes and their phenomic and genomic characterization uncovers novel biology.</title>
        <authorList>
            <person name="Wiegand S."/>
            <person name="Jogler M."/>
            <person name="Boedeker C."/>
            <person name="Pinto D."/>
            <person name="Vollmers J."/>
            <person name="Rivas-Marin E."/>
            <person name="Kohn T."/>
            <person name="Peeters S.H."/>
            <person name="Heuer A."/>
            <person name="Rast P."/>
            <person name="Oberbeckmann S."/>
            <person name="Bunk B."/>
            <person name="Jeske O."/>
            <person name="Meyerdierks A."/>
            <person name="Storesund J.E."/>
            <person name="Kallscheuer N."/>
            <person name="Luecker S."/>
            <person name="Lage O.M."/>
            <person name="Pohl T."/>
            <person name="Merkel B.J."/>
            <person name="Hornburger P."/>
            <person name="Mueller R.-W."/>
            <person name="Bruemmer F."/>
            <person name="Labrenz M."/>
            <person name="Spormann A.M."/>
            <person name="Op Den Camp H."/>
            <person name="Overmann J."/>
            <person name="Amann R."/>
            <person name="Jetten M.S.M."/>
            <person name="Mascher T."/>
            <person name="Medema M.H."/>
            <person name="Devos D.P."/>
            <person name="Kaster A.-K."/>
            <person name="Ovreas L."/>
            <person name="Rohde M."/>
            <person name="Galperin M.Y."/>
            <person name="Jogler C."/>
        </authorList>
    </citation>
    <scope>NUCLEOTIDE SEQUENCE [LARGE SCALE GENOMIC DNA]</scope>
    <source>
        <strain evidence="2 3">Pla22</strain>
    </source>
</reference>
<evidence type="ECO:0000313" key="2">
    <source>
        <dbReference type="EMBL" id="TWT50921.1"/>
    </source>
</evidence>
<dbReference type="Proteomes" id="UP000316598">
    <property type="component" value="Unassembled WGS sequence"/>
</dbReference>
<keyword evidence="1" id="KW-0812">Transmembrane</keyword>
<evidence type="ECO:0000313" key="3">
    <source>
        <dbReference type="Proteomes" id="UP000316598"/>
    </source>
</evidence>
<evidence type="ECO:0000256" key="1">
    <source>
        <dbReference type="SAM" id="Phobius"/>
    </source>
</evidence>
<keyword evidence="1" id="KW-1133">Transmembrane helix</keyword>
<protein>
    <submittedName>
        <fullName evidence="2">Uncharacterized protein</fullName>
    </submittedName>
</protein>
<comment type="caution">
    <text evidence="2">The sequence shown here is derived from an EMBL/GenBank/DDBJ whole genome shotgun (WGS) entry which is preliminary data.</text>
</comment>
<dbReference type="PANTHER" id="PTHR34351:SF1">
    <property type="entry name" value="SLR1927 PROTEIN"/>
    <property type="match status" value="1"/>
</dbReference>
<organism evidence="2 3">
    <name type="scientific">Rubripirellula amarantea</name>
    <dbReference type="NCBI Taxonomy" id="2527999"/>
    <lineage>
        <taxon>Bacteria</taxon>
        <taxon>Pseudomonadati</taxon>
        <taxon>Planctomycetota</taxon>
        <taxon>Planctomycetia</taxon>
        <taxon>Pirellulales</taxon>
        <taxon>Pirellulaceae</taxon>
        <taxon>Rubripirellula</taxon>
    </lineage>
</organism>
<keyword evidence="3" id="KW-1185">Reference proteome</keyword>
<dbReference type="RefSeq" id="WP_242632129.1">
    <property type="nucleotide sequence ID" value="NZ_SJPI01000002.1"/>
</dbReference>
<gene>
    <name evidence="2" type="ORF">Pla22_36640</name>
</gene>
<keyword evidence="1" id="KW-0472">Membrane</keyword>
<feature type="transmembrane region" description="Helical" evidence="1">
    <location>
        <begin position="37"/>
        <end position="54"/>
    </location>
</feature>
<dbReference type="PANTHER" id="PTHR34351">
    <property type="entry name" value="SLR1927 PROTEIN-RELATED"/>
    <property type="match status" value="1"/>
</dbReference>
<dbReference type="AlphaFoldDB" id="A0A5C5WLG9"/>
<feature type="transmembrane region" description="Helical" evidence="1">
    <location>
        <begin position="61"/>
        <end position="78"/>
    </location>
</feature>
<sequence>MAIVHAAPDEQGWLSRLMTTDFCPWANRFVYWLKEPIGWFALATAISIMIGLYFSPIGWTLAASLTAIMAIGMAWPWIAVRVTVCGLQPETAAVHEDASCRMVLSVHNRIPMTVWGLAIEGYLDCDSTTDLSESAPTVGLACVPPLCVADYAVEVTPTMRGHYPVSVPQVACSFPFGIWTARRPVREVQSLTVWPIAHRIAGMLPLVGLANADQGDGSRGGQSGDFVGVRSLRRGDSAKHINWVASARSDSLIVTERGGPQSVTLEVFVDTRNDSGRDALARRIRAAASVLSSLHQSRIETRVRLGDQLLKYRPDSGGRRRMLDALASVPMDGEECRDHVPNHAHASVRITGALNDDTSSESVVVTIENPRGGRRAGGNRRQIVIGPREDLQAAMADLWREVRDVAAAA</sequence>
<dbReference type="EMBL" id="SJPI01000002">
    <property type="protein sequence ID" value="TWT50921.1"/>
    <property type="molecule type" value="Genomic_DNA"/>
</dbReference>
<proteinExistence type="predicted"/>
<accession>A0A5C5WLG9</accession>
<name>A0A5C5WLG9_9BACT</name>